<protein>
    <submittedName>
        <fullName evidence="1">Uncharacterized protein</fullName>
    </submittedName>
</protein>
<reference evidence="1 2" key="1">
    <citation type="journal article" date="2019" name="Front. Microbiol.">
        <title>Ammonia Oxidation by the Arctic Terrestrial Thaumarchaeote Candidatus Nitrosocosmicus arcticus Is Stimulated by Increasing Temperatures.</title>
        <authorList>
            <person name="Alves R.J.E."/>
            <person name="Kerou M."/>
            <person name="Zappe A."/>
            <person name="Bittner R."/>
            <person name="Abby S.S."/>
            <person name="Schmidt H.A."/>
            <person name="Pfeifer K."/>
            <person name="Schleper C."/>
        </authorList>
    </citation>
    <scope>NUCLEOTIDE SEQUENCE [LARGE SCALE GENOMIC DNA]</scope>
    <source>
        <strain evidence="1 2">Kfb</strain>
    </source>
</reference>
<accession>A0A557SZ08</accession>
<gene>
    <name evidence="1" type="ORF">NARC_10239</name>
</gene>
<evidence type="ECO:0000313" key="1">
    <source>
        <dbReference type="EMBL" id="TVP41833.1"/>
    </source>
</evidence>
<sequence length="54" mass="6478">MCFNKRGLHNDRKTRMNTFQSLDHAILAKLLKFYGYVYKGVTIFLLKMILYQCM</sequence>
<dbReference type="AlphaFoldDB" id="A0A557SZ08"/>
<dbReference type="EMBL" id="VOAH01000001">
    <property type="protein sequence ID" value="TVP41833.1"/>
    <property type="molecule type" value="Genomic_DNA"/>
</dbReference>
<name>A0A557SZ08_9ARCH</name>
<proteinExistence type="predicted"/>
<comment type="caution">
    <text evidence="1">The sequence shown here is derived from an EMBL/GenBank/DDBJ whole genome shotgun (WGS) entry which is preliminary data.</text>
</comment>
<organism evidence="1 2">
    <name type="scientific">Candidatus Nitrosocosmicus arcticus</name>
    <dbReference type="NCBI Taxonomy" id="2035267"/>
    <lineage>
        <taxon>Archaea</taxon>
        <taxon>Nitrososphaerota</taxon>
        <taxon>Nitrososphaeria</taxon>
        <taxon>Nitrososphaerales</taxon>
        <taxon>Nitrososphaeraceae</taxon>
        <taxon>Candidatus Nitrosocosmicus</taxon>
    </lineage>
</organism>
<keyword evidence="2" id="KW-1185">Reference proteome</keyword>
<evidence type="ECO:0000313" key="2">
    <source>
        <dbReference type="Proteomes" id="UP000315289"/>
    </source>
</evidence>
<dbReference type="Proteomes" id="UP000315289">
    <property type="component" value="Unassembled WGS sequence"/>
</dbReference>